<keyword evidence="9" id="KW-0378">Hydrolase</keyword>
<gene>
    <name evidence="9" type="ORF">GCM10014715_45280</name>
</gene>
<dbReference type="AlphaFoldDB" id="A0A919A333"/>
<evidence type="ECO:0000256" key="5">
    <source>
        <dbReference type="ARBA" id="ARBA00022898"/>
    </source>
</evidence>
<dbReference type="GO" id="GO:0030170">
    <property type="term" value="F:pyridoxal phosphate binding"/>
    <property type="evidence" value="ECO:0007669"/>
    <property type="project" value="InterPro"/>
</dbReference>
<keyword evidence="5" id="KW-0663">Pyridoxal phosphate</keyword>
<evidence type="ECO:0000259" key="8">
    <source>
        <dbReference type="Pfam" id="PF00155"/>
    </source>
</evidence>
<dbReference type="GO" id="GO:0008483">
    <property type="term" value="F:transaminase activity"/>
    <property type="evidence" value="ECO:0007669"/>
    <property type="project" value="UniProtKB-KW"/>
</dbReference>
<protein>
    <recommendedName>
        <fullName evidence="6">Aminotransferase</fullName>
        <ecNumber evidence="6">2.6.1.-</ecNumber>
    </recommendedName>
</protein>
<dbReference type="PANTHER" id="PTHR46383:SF1">
    <property type="entry name" value="ASPARTATE AMINOTRANSFERASE"/>
    <property type="match status" value="1"/>
</dbReference>
<dbReference type="SUPFAM" id="SSF53383">
    <property type="entry name" value="PLP-dependent transferases"/>
    <property type="match status" value="1"/>
</dbReference>
<comment type="cofactor">
    <cofactor evidence="1 6">
        <name>pyridoxal 5'-phosphate</name>
        <dbReference type="ChEBI" id="CHEBI:597326"/>
    </cofactor>
</comment>
<reference evidence="9" key="1">
    <citation type="journal article" date="2014" name="Int. J. Syst. Evol. Microbiol.">
        <title>Complete genome sequence of Corynebacterium casei LMG S-19264T (=DSM 44701T), isolated from a smear-ripened cheese.</title>
        <authorList>
            <consortium name="US DOE Joint Genome Institute (JGI-PGF)"/>
            <person name="Walter F."/>
            <person name="Albersmeier A."/>
            <person name="Kalinowski J."/>
            <person name="Ruckert C."/>
        </authorList>
    </citation>
    <scope>NUCLEOTIDE SEQUENCE</scope>
    <source>
        <strain evidence="9">JCM 3302</strain>
    </source>
</reference>
<evidence type="ECO:0000256" key="6">
    <source>
        <dbReference type="RuleBase" id="RU000481"/>
    </source>
</evidence>
<evidence type="ECO:0000313" key="10">
    <source>
        <dbReference type="Proteomes" id="UP000641386"/>
    </source>
</evidence>
<evidence type="ECO:0000256" key="3">
    <source>
        <dbReference type="ARBA" id="ARBA00022576"/>
    </source>
</evidence>
<comment type="similarity">
    <text evidence="2 6">Belongs to the class-I pyridoxal-phosphate-dependent aminotransferase family.</text>
</comment>
<evidence type="ECO:0000313" key="9">
    <source>
        <dbReference type="EMBL" id="GHE84151.1"/>
    </source>
</evidence>
<dbReference type="Pfam" id="PF00155">
    <property type="entry name" value="Aminotran_1_2"/>
    <property type="match status" value="1"/>
</dbReference>
<keyword evidence="3 6" id="KW-0032">Aminotransferase</keyword>
<evidence type="ECO:0000256" key="1">
    <source>
        <dbReference type="ARBA" id="ARBA00001933"/>
    </source>
</evidence>
<evidence type="ECO:0000256" key="7">
    <source>
        <dbReference type="SAM" id="MobiDB-lite"/>
    </source>
</evidence>
<dbReference type="Gene3D" id="3.40.640.10">
    <property type="entry name" value="Type I PLP-dependent aspartate aminotransferase-like (Major domain)"/>
    <property type="match status" value="1"/>
</dbReference>
<keyword evidence="4 6" id="KW-0808">Transferase</keyword>
<dbReference type="InterPro" id="IPR004838">
    <property type="entry name" value="NHTrfase_class1_PyrdxlP-BS"/>
</dbReference>
<keyword evidence="9" id="KW-0031">Aminopeptidase</keyword>
<organism evidence="9 10">
    <name type="scientific">Streptomyces spiralis</name>
    <dbReference type="NCBI Taxonomy" id="66376"/>
    <lineage>
        <taxon>Bacteria</taxon>
        <taxon>Bacillati</taxon>
        <taxon>Actinomycetota</taxon>
        <taxon>Actinomycetes</taxon>
        <taxon>Kitasatosporales</taxon>
        <taxon>Streptomycetaceae</taxon>
        <taxon>Streptomyces</taxon>
    </lineage>
</organism>
<dbReference type="GO" id="GO:0006520">
    <property type="term" value="P:amino acid metabolic process"/>
    <property type="evidence" value="ECO:0007669"/>
    <property type="project" value="InterPro"/>
</dbReference>
<keyword evidence="10" id="KW-1185">Reference proteome</keyword>
<comment type="caution">
    <text evidence="9">The sequence shown here is derived from an EMBL/GenBank/DDBJ whole genome shotgun (WGS) entry which is preliminary data.</text>
</comment>
<reference evidence="9" key="2">
    <citation type="submission" date="2020-09" db="EMBL/GenBank/DDBJ databases">
        <authorList>
            <person name="Sun Q."/>
            <person name="Ohkuma M."/>
        </authorList>
    </citation>
    <scope>NUCLEOTIDE SEQUENCE</scope>
    <source>
        <strain evidence="9">JCM 3302</strain>
    </source>
</reference>
<dbReference type="InterPro" id="IPR015421">
    <property type="entry name" value="PyrdxlP-dep_Trfase_major"/>
</dbReference>
<dbReference type="PROSITE" id="PS00105">
    <property type="entry name" value="AA_TRANSFER_CLASS_1"/>
    <property type="match status" value="1"/>
</dbReference>
<dbReference type="EMBL" id="BNBC01000021">
    <property type="protein sequence ID" value="GHE84151.1"/>
    <property type="molecule type" value="Genomic_DNA"/>
</dbReference>
<dbReference type="InterPro" id="IPR004839">
    <property type="entry name" value="Aminotransferase_I/II_large"/>
</dbReference>
<dbReference type="InterPro" id="IPR015424">
    <property type="entry name" value="PyrdxlP-dep_Trfase"/>
</dbReference>
<accession>A0A919A333</accession>
<dbReference type="CDD" id="cd00609">
    <property type="entry name" value="AAT_like"/>
    <property type="match status" value="1"/>
</dbReference>
<sequence>MTDTAANGTAANGTATAGTATAGMPAIRSRMSPNLELNQLVEQRRAAGEPLVHLGFGESRLPPFAPLVERVAAGARQTAYGPVAGDLVVRSAGAGYFTRRRLPTEPDQVVVAPGSKPLLMALDLVVPGDVLLPRPAWNTYAPQAALAGKRALAVEIPEECGGVPDPGALRERIRAARAAGHDPRILVLTLPDNPTGTLAPPRLVRELCAIAEQEDLLIVSDEIYRDVMHDPATPYLSPAEVAPRRTVVTSGLSKSLAVGGWRIGIARFPDGPWGEAIRAGVLSAASEIWSTLARPMQEAAAYAFAEPPEIRERLAASARLHGTVAREVHRICVAAGARCRPPVGAFYVYPDFEPLREELAAKQSVTDSPSLARSLLDRFGVVVLGGHLLGDDEGALRFKAATSMLYGATAEEQQQSLDAEDPLALPHVRAPLDRIEEGLMGILG</sequence>
<dbReference type="Gene3D" id="3.90.1150.10">
    <property type="entry name" value="Aspartate Aminotransferase, domain 1"/>
    <property type="match status" value="1"/>
</dbReference>
<keyword evidence="9" id="KW-0645">Protease</keyword>
<dbReference type="Proteomes" id="UP000641386">
    <property type="component" value="Unassembled WGS sequence"/>
</dbReference>
<dbReference type="InterPro" id="IPR050596">
    <property type="entry name" value="AspAT/PAT-like"/>
</dbReference>
<dbReference type="EC" id="2.6.1.-" evidence="6"/>
<name>A0A919A333_9ACTN</name>
<evidence type="ECO:0000256" key="4">
    <source>
        <dbReference type="ARBA" id="ARBA00022679"/>
    </source>
</evidence>
<feature type="region of interest" description="Disordered" evidence="7">
    <location>
        <begin position="1"/>
        <end position="23"/>
    </location>
</feature>
<proteinExistence type="inferred from homology"/>
<feature type="domain" description="Aminotransferase class I/classII large" evidence="8">
    <location>
        <begin position="71"/>
        <end position="401"/>
    </location>
</feature>
<evidence type="ECO:0000256" key="2">
    <source>
        <dbReference type="ARBA" id="ARBA00007441"/>
    </source>
</evidence>
<dbReference type="GO" id="GO:0004177">
    <property type="term" value="F:aminopeptidase activity"/>
    <property type="evidence" value="ECO:0007669"/>
    <property type="project" value="UniProtKB-KW"/>
</dbReference>
<dbReference type="InterPro" id="IPR015422">
    <property type="entry name" value="PyrdxlP-dep_Trfase_small"/>
</dbReference>
<dbReference type="PANTHER" id="PTHR46383">
    <property type="entry name" value="ASPARTATE AMINOTRANSFERASE"/>
    <property type="match status" value="1"/>
</dbReference>